<evidence type="ECO:0000313" key="2">
    <source>
        <dbReference type="Proteomes" id="UP000192315"/>
    </source>
</evidence>
<dbReference type="Proteomes" id="UP000192315">
    <property type="component" value="Unassembled WGS sequence"/>
</dbReference>
<keyword evidence="2" id="KW-1185">Reference proteome</keyword>
<name>A0A8G2FXB5_PICTO</name>
<reference evidence="1 2" key="1">
    <citation type="submission" date="2017-04" db="EMBL/GenBank/DDBJ databases">
        <authorList>
            <person name="Varghese N."/>
            <person name="Submissions S."/>
        </authorList>
    </citation>
    <scope>NUCLEOTIDE SEQUENCE [LARGE SCALE GENOMIC DNA]</scope>
    <source>
        <strain evidence="1 2">DSM 9789</strain>
    </source>
</reference>
<protein>
    <submittedName>
        <fullName evidence="1">Uncharacterized protein</fullName>
    </submittedName>
</protein>
<sequence length="59" mass="6649">MKKTIIQINIEVPEFVNELGSEALKYARGLLELTNFALKTVSKNQDGNKKSSLKKIDIK</sequence>
<organism evidence="1 2">
    <name type="scientific">Picrophilus torridus (strain ATCC 700027 / DSM 9790 / JCM 10055 / NBRC 100828 / KAW 2/3)</name>
    <dbReference type="NCBI Taxonomy" id="1122961"/>
    <lineage>
        <taxon>Archaea</taxon>
        <taxon>Methanobacteriati</taxon>
        <taxon>Thermoplasmatota</taxon>
        <taxon>Thermoplasmata</taxon>
        <taxon>Thermoplasmatales</taxon>
        <taxon>Picrophilaceae</taxon>
        <taxon>Picrophilus</taxon>
    </lineage>
</organism>
<comment type="caution">
    <text evidence="1">The sequence shown here is derived from an EMBL/GenBank/DDBJ whole genome shotgun (WGS) entry which is preliminary data.</text>
</comment>
<dbReference type="RefSeq" id="WP_084272898.1">
    <property type="nucleotide sequence ID" value="NZ_FWYE01000002.1"/>
</dbReference>
<dbReference type="EMBL" id="FWYE01000002">
    <property type="protein sequence ID" value="SMD31151.1"/>
    <property type="molecule type" value="Genomic_DNA"/>
</dbReference>
<gene>
    <name evidence="1" type="ORF">SAMN02745355_1072</name>
</gene>
<dbReference type="AlphaFoldDB" id="A0A8G2FXB5"/>
<proteinExistence type="predicted"/>
<evidence type="ECO:0000313" key="1">
    <source>
        <dbReference type="EMBL" id="SMD31151.1"/>
    </source>
</evidence>
<accession>A0A8G2FXB5</accession>